<name>A0A1E3PHQ4_9ASCO</name>
<dbReference type="Proteomes" id="UP000095009">
    <property type="component" value="Unassembled WGS sequence"/>
</dbReference>
<evidence type="ECO:0000313" key="2">
    <source>
        <dbReference type="Proteomes" id="UP000095009"/>
    </source>
</evidence>
<accession>A0A1E3PHQ4</accession>
<gene>
    <name evidence="1" type="ORF">NADFUDRAFT_46758</name>
</gene>
<proteinExistence type="predicted"/>
<dbReference type="AlphaFoldDB" id="A0A1E3PHQ4"/>
<reference evidence="1 2" key="1">
    <citation type="journal article" date="2016" name="Proc. Natl. Acad. Sci. U.S.A.">
        <title>Comparative genomics of biotechnologically important yeasts.</title>
        <authorList>
            <person name="Riley R."/>
            <person name="Haridas S."/>
            <person name="Wolfe K.H."/>
            <person name="Lopes M.R."/>
            <person name="Hittinger C.T."/>
            <person name="Goeker M."/>
            <person name="Salamov A.A."/>
            <person name="Wisecaver J.H."/>
            <person name="Long T.M."/>
            <person name="Calvey C.H."/>
            <person name="Aerts A.L."/>
            <person name="Barry K.W."/>
            <person name="Choi C."/>
            <person name="Clum A."/>
            <person name="Coughlan A.Y."/>
            <person name="Deshpande S."/>
            <person name="Douglass A.P."/>
            <person name="Hanson S.J."/>
            <person name="Klenk H.-P."/>
            <person name="LaButti K.M."/>
            <person name="Lapidus A."/>
            <person name="Lindquist E.A."/>
            <person name="Lipzen A.M."/>
            <person name="Meier-Kolthoff J.P."/>
            <person name="Ohm R.A."/>
            <person name="Otillar R.P."/>
            <person name="Pangilinan J.L."/>
            <person name="Peng Y."/>
            <person name="Rokas A."/>
            <person name="Rosa C.A."/>
            <person name="Scheuner C."/>
            <person name="Sibirny A.A."/>
            <person name="Slot J.C."/>
            <person name="Stielow J.B."/>
            <person name="Sun H."/>
            <person name="Kurtzman C.P."/>
            <person name="Blackwell M."/>
            <person name="Grigoriev I.V."/>
            <person name="Jeffries T.W."/>
        </authorList>
    </citation>
    <scope>NUCLEOTIDE SEQUENCE [LARGE SCALE GENOMIC DNA]</scope>
    <source>
        <strain evidence="1 2">DSM 6958</strain>
    </source>
</reference>
<sequence>MCSQLTLETLPDDILYMICQHQPQLRFVSHRLRSMVNRVYRRYVFEDFGELGISYAHRLVSDTEGRYRQLLHHCGGFFAAAPSTSMPEILDNNWVFMYTFLSYDYGFFTADNIMVEPETPVETCSLHDREKLLKGSWKVITDGLSSQTALYASNIHWLQLYYHTKLATGRYAFVVKFDCLDNLLTLSSMQFTAHALHESGRVSQSTSGFPTNAFLYYTPSTSLKSTEVCIGYVTVSQERDSSILDNDGKLPAWIGTSVHIHDFSTVIKRGILFEYIKFIPLDKPHSLRTSSQFADLQQDSDGWWVLPSNRHSPINYYRRCAYEFLNEVKKSLETGSSV</sequence>
<protein>
    <submittedName>
        <fullName evidence="1">Uncharacterized protein</fullName>
    </submittedName>
</protein>
<keyword evidence="2" id="KW-1185">Reference proteome</keyword>
<dbReference type="EMBL" id="KV454410">
    <property type="protein sequence ID" value="ODQ64943.1"/>
    <property type="molecule type" value="Genomic_DNA"/>
</dbReference>
<organism evidence="1 2">
    <name type="scientific">Nadsonia fulvescens var. elongata DSM 6958</name>
    <dbReference type="NCBI Taxonomy" id="857566"/>
    <lineage>
        <taxon>Eukaryota</taxon>
        <taxon>Fungi</taxon>
        <taxon>Dikarya</taxon>
        <taxon>Ascomycota</taxon>
        <taxon>Saccharomycotina</taxon>
        <taxon>Dipodascomycetes</taxon>
        <taxon>Dipodascales</taxon>
        <taxon>Dipodascales incertae sedis</taxon>
        <taxon>Nadsonia</taxon>
    </lineage>
</organism>
<evidence type="ECO:0000313" key="1">
    <source>
        <dbReference type="EMBL" id="ODQ64943.1"/>
    </source>
</evidence>